<dbReference type="InterPro" id="IPR000196">
    <property type="entry name" value="Ribosomal_eL19_dom"/>
</dbReference>
<dbReference type="GO" id="GO:0005840">
    <property type="term" value="C:ribosome"/>
    <property type="evidence" value="ECO:0007669"/>
    <property type="project" value="UniProtKB-KW"/>
</dbReference>
<evidence type="ECO:0000256" key="4">
    <source>
        <dbReference type="RuleBase" id="RU000574"/>
    </source>
</evidence>
<name>A0ABR2VXC2_9FUNG</name>
<evidence type="ECO:0000256" key="3">
    <source>
        <dbReference type="ARBA" id="ARBA00023274"/>
    </source>
</evidence>
<dbReference type="PROSITE" id="PS00526">
    <property type="entry name" value="RIBOSOMAL_L19E"/>
    <property type="match status" value="1"/>
</dbReference>
<dbReference type="Gene3D" id="1.10.1200.240">
    <property type="match status" value="1"/>
</dbReference>
<evidence type="ECO:0000256" key="2">
    <source>
        <dbReference type="ARBA" id="ARBA00022980"/>
    </source>
</evidence>
<dbReference type="InterPro" id="IPR015972">
    <property type="entry name" value="Ribosomal_eL19_dom1"/>
</dbReference>
<dbReference type="InterPro" id="IPR039547">
    <property type="entry name" value="Ribosomal_eL19"/>
</dbReference>
<evidence type="ECO:0000259" key="7">
    <source>
        <dbReference type="SMART" id="SM01416"/>
    </source>
</evidence>
<feature type="domain" description="Large ribosomal subunit protein eL19" evidence="7">
    <location>
        <begin position="145"/>
        <end position="253"/>
    </location>
</feature>
<dbReference type="Pfam" id="PF25476">
    <property type="entry name" value="Ribosomal_L19e_C"/>
    <property type="match status" value="1"/>
</dbReference>
<evidence type="ECO:0000256" key="6">
    <source>
        <dbReference type="SAM" id="SignalP"/>
    </source>
</evidence>
<dbReference type="SUPFAM" id="SSF48140">
    <property type="entry name" value="Ribosomal protein L19 (L19e)"/>
    <property type="match status" value="1"/>
</dbReference>
<dbReference type="InterPro" id="IPR023638">
    <property type="entry name" value="Ribosomal_eL19_CS"/>
</dbReference>
<evidence type="ECO:0000256" key="5">
    <source>
        <dbReference type="SAM" id="MobiDB-lite"/>
    </source>
</evidence>
<dbReference type="Proteomes" id="UP001479436">
    <property type="component" value="Unassembled WGS sequence"/>
</dbReference>
<comment type="caution">
    <text evidence="8">The sequence shown here is derived from an EMBL/GenBank/DDBJ whole genome shotgun (WGS) entry which is preliminary data.</text>
</comment>
<accession>A0ABR2VXC2</accession>
<organism evidence="8 9">
    <name type="scientific">Basidiobolus ranarum</name>
    <dbReference type="NCBI Taxonomy" id="34480"/>
    <lineage>
        <taxon>Eukaryota</taxon>
        <taxon>Fungi</taxon>
        <taxon>Fungi incertae sedis</taxon>
        <taxon>Zoopagomycota</taxon>
        <taxon>Entomophthoromycotina</taxon>
        <taxon>Basidiobolomycetes</taxon>
        <taxon>Basidiobolales</taxon>
        <taxon>Basidiobolaceae</taxon>
        <taxon>Basidiobolus</taxon>
    </lineage>
</organism>
<evidence type="ECO:0000313" key="9">
    <source>
        <dbReference type="Proteomes" id="UP001479436"/>
    </source>
</evidence>
<dbReference type="SMART" id="SM01416">
    <property type="entry name" value="Ribosomal_L19e"/>
    <property type="match status" value="1"/>
</dbReference>
<sequence length="270" mass="28851">MKFTVLSALVLGLSASVYTQSVQSGVCLATCGSNDYICKAKCVGVPIPANVSPAIQTCLRGCTSTDASTINCLKNCVSGNGATTQPSSSTNTNNNNNNPQSNVGTSPTAATPAPATTQAHSAANAMSIGTTPLAVVVLTVWSMVSLSSQKRLAASVLKCGKRKVWIDPNEISEIANANSRQNIRKLVKDGLIIKKPNVVHSRFRVREKLAAKRKGRHTGTGKRRGTAEARMPTQVLWPQLSYINRYTTIQKHKSIFFKLSPFSNVSMLDS</sequence>
<dbReference type="InterPro" id="IPR035970">
    <property type="entry name" value="60S_ribosomal_eL19_sf"/>
</dbReference>
<dbReference type="InterPro" id="IPR057259">
    <property type="entry name" value="Ribosomal_L19e"/>
</dbReference>
<feature type="signal peptide" evidence="6">
    <location>
        <begin position="1"/>
        <end position="19"/>
    </location>
</feature>
<dbReference type="Pfam" id="PF01280">
    <property type="entry name" value="Ribosomal_L19e"/>
    <property type="match status" value="1"/>
</dbReference>
<keyword evidence="3 4" id="KW-0687">Ribonucleoprotein</keyword>
<proteinExistence type="inferred from homology"/>
<keyword evidence="9" id="KW-1185">Reference proteome</keyword>
<feature type="chain" id="PRO_5047089856" description="Ribosomal protein L19" evidence="6">
    <location>
        <begin position="20"/>
        <end position="270"/>
    </location>
</feature>
<protein>
    <recommendedName>
        <fullName evidence="4">Ribosomal protein L19</fullName>
    </recommendedName>
</protein>
<gene>
    <name evidence="8" type="primary">RPL19B_7</name>
    <name evidence="8" type="ORF">K7432_009257</name>
</gene>
<feature type="region of interest" description="Disordered" evidence="5">
    <location>
        <begin position="83"/>
        <end position="118"/>
    </location>
</feature>
<evidence type="ECO:0000313" key="8">
    <source>
        <dbReference type="EMBL" id="KAK9709119.1"/>
    </source>
</evidence>
<evidence type="ECO:0000256" key="1">
    <source>
        <dbReference type="ARBA" id="ARBA00011082"/>
    </source>
</evidence>
<keyword evidence="6" id="KW-0732">Signal</keyword>
<dbReference type="PANTHER" id="PTHR10722">
    <property type="entry name" value="60S RIBOSOMAL PROTEIN L19"/>
    <property type="match status" value="1"/>
</dbReference>
<reference evidence="8 9" key="1">
    <citation type="submission" date="2023-04" db="EMBL/GenBank/DDBJ databases">
        <title>Genome of Basidiobolus ranarum AG-B5.</title>
        <authorList>
            <person name="Stajich J.E."/>
            <person name="Carter-House D."/>
            <person name="Gryganskyi A."/>
        </authorList>
    </citation>
    <scope>NUCLEOTIDE SEQUENCE [LARGE SCALE GENOMIC DNA]</scope>
    <source>
        <strain evidence="8 9">AG-B5</strain>
    </source>
</reference>
<dbReference type="EMBL" id="JASJQH010007434">
    <property type="protein sequence ID" value="KAK9709119.1"/>
    <property type="molecule type" value="Genomic_DNA"/>
</dbReference>
<dbReference type="Gene3D" id="1.10.1650.10">
    <property type="match status" value="1"/>
</dbReference>
<keyword evidence="2 4" id="KW-0689">Ribosomal protein</keyword>
<comment type="similarity">
    <text evidence="1 4">Belongs to the eukaryotic ribosomal protein eL19 family.</text>
</comment>
<dbReference type="InterPro" id="IPR057260">
    <property type="entry name" value="Ribosomal_L19e_C"/>
</dbReference>